<dbReference type="PANTHER" id="PTHR32063">
    <property type="match status" value="1"/>
</dbReference>
<feature type="transmembrane region" description="Helical" evidence="1">
    <location>
        <begin position="501"/>
        <end position="520"/>
    </location>
</feature>
<dbReference type="Proteomes" id="UP001209681">
    <property type="component" value="Unassembled WGS sequence"/>
</dbReference>
<feature type="transmembrane region" description="Helical" evidence="1">
    <location>
        <begin position="1022"/>
        <end position="1039"/>
    </location>
</feature>
<feature type="transmembrane region" description="Helical" evidence="1">
    <location>
        <begin position="461"/>
        <end position="481"/>
    </location>
</feature>
<protein>
    <submittedName>
        <fullName evidence="2">Efflux RND transporter permease subunit</fullName>
    </submittedName>
</protein>
<keyword evidence="1" id="KW-1133">Transmembrane helix</keyword>
<keyword evidence="3" id="KW-1185">Reference proteome</keyword>
<dbReference type="RefSeq" id="WP_265424036.1">
    <property type="nucleotide sequence ID" value="NZ_JAPFPW010000003.1"/>
</dbReference>
<feature type="transmembrane region" description="Helical" evidence="1">
    <location>
        <begin position="364"/>
        <end position="383"/>
    </location>
</feature>
<accession>A0ABT3N6V9</accession>
<dbReference type="SUPFAM" id="SSF82693">
    <property type="entry name" value="Multidrug efflux transporter AcrB pore domain, PN1, PN2, PC1 and PC2 subdomains"/>
    <property type="match status" value="3"/>
</dbReference>
<dbReference type="Gene3D" id="3.30.2090.10">
    <property type="entry name" value="Multidrug efflux transporter AcrB TolC docking domain, DN and DC subdomains"/>
    <property type="match status" value="2"/>
</dbReference>
<dbReference type="PANTHER" id="PTHR32063:SF16">
    <property type="entry name" value="CATION EFFLUX SYSTEM (ACRB_ACRD_ACRF FAMILY)"/>
    <property type="match status" value="1"/>
</dbReference>
<sequence>MNHEISGDRGQGPPTGVVISLVRQFLSSKLSPIVMVAALALGFFSVWLTPKEEEPQIVVPLADIFVDVPGASAKEVEQLVATPLERLLWQIDGVEYVYSMARRDRAVVTVRFYVGEDREAALVRLHNRIMMNQDLVPSIVRGWLIRPVEIDDVPIVNFTLHSAVYDDHALHRMAGEVLARLSEVKNVSRTEMVGGRRHEVRVSLLPERMMGLGVDVNSILSRLALSDVSVSAGRISQANRSFVVGSDSFLKNLDDVASLVVGVHGGRPVYLKDIALIEEMPEDARCFSRLSFGPGYQREVPDEGLPRAAVTLGVAKKRGTNAVTVADAVVARMEKLQKEMLPHGVALSVTRNYGETAREKVSDLLLSLAFAVVSVVLLLALTLGWREALVVAVAVPLSFSLALFVNYLAGYTINRVTLFALILSLGLVVDDPITNVDNIQRNIRKGELDPKDATLMGVREVLSPVLMSTVAIILCFVPLFFITGMMGPYMAPMAVNVPLTVIFSTLWALTIVPWLSWLLLKRIGGKDGGTGQRGATGVHPVIERLYRKIMTPFLHSRQHRYALLGGILLLFGGCLSLVLLRQVPLKLLPFDNKAEFQIVLDMPEGTTLEATDAVVREFEYFLRSVPEVREIISFTGTASPMDFNGMVRKYYLRQGPHLADIRVNLVHKSQRNAQSHGLVLRLRPDLESLACRHGASMQLVEVPPGPPVLATLVAEVYGREDMTYDDLLRAADHVRDIMLAEPFVTDVDIMAESPHERMVLEVDREKAALHGISVHALLTTLETAVGGSIPATLHREGERSPLPVRVTVPREVRSSMAGLGSIPMATPAGVMVPLSELVSVKRVLEEGTIHHKNMERVVYVLGEMAGKSPAEGVIDLMSRMRENPPAEGIRVQWAGEGEWKITQRVFRDMGLAFAGAMLGIYLLLVIQSGSFGLPLLIMMAIPLTLLGILPGFWLLNLVAAPSVGPYVNPVFFTATSMIGMIALGGIVIRNSLVLVEFIQEAVAKGMVLSEAILQSGAIRLRPIVLTALTTAIGASPITLDPVFSGLAWALIFGLFASTLFTLLVVPVTYYALFRHSGGERK</sequence>
<reference evidence="2 3" key="1">
    <citation type="submission" date="2022-11" db="EMBL/GenBank/DDBJ databases">
        <title>Desulfobotulus tamanensis H1 sp. nov. - anaerobic, alkaliphilic, sulphate reducing bacterium isolated from terrestrial mud volcano.</title>
        <authorList>
            <person name="Frolova A."/>
            <person name="Merkel A.Y."/>
            <person name="Slobodkin A.I."/>
        </authorList>
    </citation>
    <scope>NUCLEOTIDE SEQUENCE [LARGE SCALE GENOMIC DNA]</scope>
    <source>
        <strain evidence="2 3">H1</strain>
    </source>
</reference>
<dbReference type="PRINTS" id="PR00702">
    <property type="entry name" value="ACRIFLAVINRP"/>
</dbReference>
<keyword evidence="1" id="KW-0472">Membrane</keyword>
<dbReference type="InterPro" id="IPR001036">
    <property type="entry name" value="Acrflvin-R"/>
</dbReference>
<dbReference type="InterPro" id="IPR027463">
    <property type="entry name" value="AcrB_DN_DC_subdom"/>
</dbReference>
<dbReference type="Gene3D" id="3.30.70.1430">
    <property type="entry name" value="Multidrug efflux transporter AcrB pore domain"/>
    <property type="match status" value="2"/>
</dbReference>
<feature type="transmembrane region" description="Helical" evidence="1">
    <location>
        <begin position="966"/>
        <end position="988"/>
    </location>
</feature>
<dbReference type="SUPFAM" id="SSF82714">
    <property type="entry name" value="Multidrug efflux transporter AcrB TolC docking domain, DN and DC subdomains"/>
    <property type="match status" value="2"/>
</dbReference>
<dbReference type="Gene3D" id="3.30.70.1440">
    <property type="entry name" value="Multidrug efflux transporter AcrB pore domain"/>
    <property type="match status" value="1"/>
</dbReference>
<feature type="transmembrane region" description="Helical" evidence="1">
    <location>
        <begin position="933"/>
        <end position="954"/>
    </location>
</feature>
<evidence type="ECO:0000313" key="3">
    <source>
        <dbReference type="Proteomes" id="UP001209681"/>
    </source>
</evidence>
<dbReference type="EMBL" id="JAPFPW010000003">
    <property type="protein sequence ID" value="MCW7753179.1"/>
    <property type="molecule type" value="Genomic_DNA"/>
</dbReference>
<evidence type="ECO:0000313" key="2">
    <source>
        <dbReference type="EMBL" id="MCW7753179.1"/>
    </source>
</evidence>
<keyword evidence="1" id="KW-0812">Transmembrane</keyword>
<gene>
    <name evidence="2" type="ORF">OOT00_04170</name>
</gene>
<feature type="transmembrane region" description="Helical" evidence="1">
    <location>
        <begin position="909"/>
        <end position="926"/>
    </location>
</feature>
<feature type="transmembrane region" description="Helical" evidence="1">
    <location>
        <begin position="389"/>
        <end position="409"/>
    </location>
</feature>
<organism evidence="2 3">
    <name type="scientific">Desulfobotulus pelophilus</name>
    <dbReference type="NCBI Taxonomy" id="2823377"/>
    <lineage>
        <taxon>Bacteria</taxon>
        <taxon>Pseudomonadati</taxon>
        <taxon>Thermodesulfobacteriota</taxon>
        <taxon>Desulfobacteria</taxon>
        <taxon>Desulfobacterales</taxon>
        <taxon>Desulfobacteraceae</taxon>
        <taxon>Desulfobotulus</taxon>
    </lineage>
</organism>
<evidence type="ECO:0000256" key="1">
    <source>
        <dbReference type="SAM" id="Phobius"/>
    </source>
</evidence>
<dbReference type="Gene3D" id="3.30.70.1320">
    <property type="entry name" value="Multidrug efflux transporter AcrB pore domain like"/>
    <property type="match status" value="1"/>
</dbReference>
<dbReference type="Gene3D" id="1.20.1640.10">
    <property type="entry name" value="Multidrug efflux transporter AcrB transmembrane domain"/>
    <property type="match status" value="2"/>
</dbReference>
<feature type="transmembrane region" description="Helical" evidence="1">
    <location>
        <begin position="30"/>
        <end position="48"/>
    </location>
</feature>
<dbReference type="Pfam" id="PF00873">
    <property type="entry name" value="ACR_tran"/>
    <property type="match status" value="1"/>
</dbReference>
<comment type="caution">
    <text evidence="2">The sequence shown here is derived from an EMBL/GenBank/DDBJ whole genome shotgun (WGS) entry which is preliminary data.</text>
</comment>
<name>A0ABT3N6V9_9BACT</name>
<feature type="transmembrane region" description="Helical" evidence="1">
    <location>
        <begin position="561"/>
        <end position="580"/>
    </location>
</feature>
<proteinExistence type="predicted"/>
<feature type="transmembrane region" description="Helical" evidence="1">
    <location>
        <begin position="1045"/>
        <end position="1072"/>
    </location>
</feature>
<dbReference type="SUPFAM" id="SSF82866">
    <property type="entry name" value="Multidrug efflux transporter AcrB transmembrane domain"/>
    <property type="match status" value="2"/>
</dbReference>